<keyword evidence="1 2" id="KW-0238">DNA-binding</keyword>
<dbReference type="SUPFAM" id="SSF46689">
    <property type="entry name" value="Homeodomain-like"/>
    <property type="match status" value="1"/>
</dbReference>
<dbReference type="Pfam" id="PF14246">
    <property type="entry name" value="TetR_C_7"/>
    <property type="match status" value="1"/>
</dbReference>
<dbReference type="GO" id="GO:0000976">
    <property type="term" value="F:transcription cis-regulatory region binding"/>
    <property type="evidence" value="ECO:0007669"/>
    <property type="project" value="TreeGrafter"/>
</dbReference>
<evidence type="ECO:0000256" key="1">
    <source>
        <dbReference type="ARBA" id="ARBA00023125"/>
    </source>
</evidence>
<gene>
    <name evidence="4" type="ORF">MAA8898_02840</name>
</gene>
<evidence type="ECO:0000313" key="4">
    <source>
        <dbReference type="EMBL" id="SMX43495.1"/>
    </source>
</evidence>
<dbReference type="PANTHER" id="PTHR30055:SF223">
    <property type="entry name" value="HTH-TYPE TRANSCRIPTIONAL REGULATOR UIDR"/>
    <property type="match status" value="1"/>
</dbReference>
<evidence type="ECO:0000259" key="3">
    <source>
        <dbReference type="PROSITE" id="PS50977"/>
    </source>
</evidence>
<dbReference type="Gene3D" id="1.10.357.10">
    <property type="entry name" value="Tetracycline Repressor, domain 2"/>
    <property type="match status" value="1"/>
</dbReference>
<dbReference type="PANTHER" id="PTHR30055">
    <property type="entry name" value="HTH-TYPE TRANSCRIPTIONAL REGULATOR RUTR"/>
    <property type="match status" value="1"/>
</dbReference>
<feature type="domain" description="HTH tetR-type" evidence="3">
    <location>
        <begin position="7"/>
        <end position="67"/>
    </location>
</feature>
<dbReference type="OrthoDB" id="7914379at2"/>
<dbReference type="PROSITE" id="PS50977">
    <property type="entry name" value="HTH_TETR_2"/>
    <property type="match status" value="1"/>
</dbReference>
<dbReference type="Gene3D" id="1.10.10.60">
    <property type="entry name" value="Homeodomain-like"/>
    <property type="match status" value="1"/>
</dbReference>
<evidence type="ECO:0000313" key="5">
    <source>
        <dbReference type="Proteomes" id="UP000207598"/>
    </source>
</evidence>
<name>A0A238KL11_9RHOB</name>
<accession>A0A238KL11</accession>
<dbReference type="RefSeq" id="WP_094021659.1">
    <property type="nucleotide sequence ID" value="NZ_FXYF01000007.1"/>
</dbReference>
<dbReference type="Proteomes" id="UP000207598">
    <property type="component" value="Unassembled WGS sequence"/>
</dbReference>
<dbReference type="EMBL" id="FXYF01000007">
    <property type="protein sequence ID" value="SMX43495.1"/>
    <property type="molecule type" value="Genomic_DNA"/>
</dbReference>
<evidence type="ECO:0000256" key="2">
    <source>
        <dbReference type="PROSITE-ProRule" id="PRU00335"/>
    </source>
</evidence>
<dbReference type="InterPro" id="IPR001647">
    <property type="entry name" value="HTH_TetR"/>
</dbReference>
<feature type="DNA-binding region" description="H-T-H motif" evidence="2">
    <location>
        <begin position="30"/>
        <end position="49"/>
    </location>
</feature>
<proteinExistence type="predicted"/>
<sequence length="197" mass="20939">MTPETRRARRAEIAEAAFAVLTETGQGGLSMLAVARRARASNETLYRWYGDKTGLLRALIVHRASEVAAEVDAVLIGGGAAETVLEGVGTLLLEAWTEARWLALCRAAAADDTGALGQAADAAWRDLIVPRVVQLFVRLRAAGRLRGAPEAAAALWLDLLTGNWALRAVLGARLAPDRRARVARLARAAEVVLGRAA</sequence>
<keyword evidence="5" id="KW-1185">Reference proteome</keyword>
<dbReference type="InterPro" id="IPR009057">
    <property type="entry name" value="Homeodomain-like_sf"/>
</dbReference>
<reference evidence="4 5" key="1">
    <citation type="submission" date="2017-05" db="EMBL/GenBank/DDBJ databases">
        <authorList>
            <person name="Song R."/>
            <person name="Chenine A.L."/>
            <person name="Ruprecht R.M."/>
        </authorList>
    </citation>
    <scope>NUCLEOTIDE SEQUENCE [LARGE SCALE GENOMIC DNA]</scope>
    <source>
        <strain evidence="4 5">CECT 8898</strain>
    </source>
</reference>
<protein>
    <submittedName>
        <fullName evidence="4">Transcriptional regulator BetI</fullName>
    </submittedName>
</protein>
<dbReference type="InterPro" id="IPR050109">
    <property type="entry name" value="HTH-type_TetR-like_transc_reg"/>
</dbReference>
<dbReference type="AlphaFoldDB" id="A0A238KL11"/>
<dbReference type="Pfam" id="PF00440">
    <property type="entry name" value="TetR_N"/>
    <property type="match status" value="1"/>
</dbReference>
<dbReference type="InterPro" id="IPR039536">
    <property type="entry name" value="TetR_C_Proteobacteria"/>
</dbReference>
<organism evidence="4 5">
    <name type="scientific">Maliponia aquimaris</name>
    <dbReference type="NCBI Taxonomy" id="1673631"/>
    <lineage>
        <taxon>Bacteria</taxon>
        <taxon>Pseudomonadati</taxon>
        <taxon>Pseudomonadota</taxon>
        <taxon>Alphaproteobacteria</taxon>
        <taxon>Rhodobacterales</taxon>
        <taxon>Paracoccaceae</taxon>
        <taxon>Maliponia</taxon>
    </lineage>
</organism>
<dbReference type="GO" id="GO:0003700">
    <property type="term" value="F:DNA-binding transcription factor activity"/>
    <property type="evidence" value="ECO:0007669"/>
    <property type="project" value="TreeGrafter"/>
</dbReference>